<dbReference type="Proteomes" id="UP000387223">
    <property type="component" value="Unassembled WGS sequence"/>
</dbReference>
<dbReference type="AlphaFoldDB" id="A0A5M3PZ17"/>
<proteinExistence type="predicted"/>
<evidence type="ECO:0000313" key="4">
    <source>
        <dbReference type="Proteomes" id="UP000340077"/>
    </source>
</evidence>
<feature type="region of interest" description="Disordered" evidence="1">
    <location>
        <begin position="26"/>
        <end position="72"/>
    </location>
</feature>
<evidence type="ECO:0000313" key="5">
    <source>
        <dbReference type="Proteomes" id="UP000387223"/>
    </source>
</evidence>
<accession>A0A5M3PZ17</accession>
<name>A0A5M3PZ17_9GAMM</name>
<comment type="caution">
    <text evidence="3">The sequence shown here is derived from an EMBL/GenBank/DDBJ whole genome shotgun (WGS) entry which is preliminary data.</text>
</comment>
<feature type="compositionally biased region" description="Basic and acidic residues" evidence="1">
    <location>
        <begin position="44"/>
        <end position="66"/>
    </location>
</feature>
<dbReference type="EMBL" id="BGZH01000001">
    <property type="protein sequence ID" value="GBO84220.1"/>
    <property type="molecule type" value="Genomic_DNA"/>
</dbReference>
<evidence type="ECO:0000256" key="1">
    <source>
        <dbReference type="SAM" id="MobiDB-lite"/>
    </source>
</evidence>
<evidence type="ECO:0000313" key="3">
    <source>
        <dbReference type="EMBL" id="GBO88163.1"/>
    </source>
</evidence>
<organism evidence="3 5">
    <name type="scientific">Marinobacter salsuginis</name>
    <dbReference type="NCBI Taxonomy" id="418719"/>
    <lineage>
        <taxon>Bacteria</taxon>
        <taxon>Pseudomonadati</taxon>
        <taxon>Pseudomonadota</taxon>
        <taxon>Gammaproteobacteria</taxon>
        <taxon>Pseudomonadales</taxon>
        <taxon>Marinobacteraceae</taxon>
        <taxon>Marinobacter</taxon>
    </lineage>
</organism>
<keyword evidence="4" id="KW-1185">Reference proteome</keyword>
<reference evidence="4 5" key="1">
    <citation type="journal article" date="2019" name="J. Gen. Appl. Microbiol.">
        <title>Aerobic degradation of cis-dichloroethene by the marine bacterium Marinobacter salsuginis strain 5N-3.</title>
        <authorList>
            <person name="Inoue Y."/>
            <person name="Fukunaga Y."/>
            <person name="Katsumata H."/>
            <person name="Ohji S."/>
            <person name="Hosoyama A."/>
            <person name="Mori K."/>
            <person name="Ando K."/>
        </authorList>
    </citation>
    <scope>NUCLEOTIDE SEQUENCE [LARGE SCALE GENOMIC DNA]</scope>
    <source>
        <strain evidence="2 4">5N-3</strain>
        <strain evidence="3 5">NBRC 109114</strain>
    </source>
</reference>
<dbReference type="Proteomes" id="UP000340077">
    <property type="component" value="Unassembled WGS sequence"/>
</dbReference>
<dbReference type="EMBL" id="BGZI01000010">
    <property type="protein sequence ID" value="GBO88163.1"/>
    <property type="molecule type" value="Genomic_DNA"/>
</dbReference>
<gene>
    <name evidence="2" type="ORF">MS5N3_16710</name>
    <name evidence="3" type="ORF">MSSD14B_18310</name>
</gene>
<sequence length="72" mass="8032">MGGTKKADILADCPDEVRATRIIARGPVSGKMRADTQNPAQSRSCDDGAPKIHQPQHFEKKPDRSRYRGRTR</sequence>
<evidence type="ECO:0000313" key="2">
    <source>
        <dbReference type="EMBL" id="GBO84220.1"/>
    </source>
</evidence>
<protein>
    <submittedName>
        <fullName evidence="3">Uncharacterized protein</fullName>
    </submittedName>
</protein>